<dbReference type="WBParaSite" id="ALUE_0000799901-mRNA-1">
    <property type="protein sequence ID" value="ALUE_0000799901-mRNA-1"/>
    <property type="gene ID" value="ALUE_0000799901"/>
</dbReference>
<accession>A0A0M3HXF6</accession>
<dbReference type="Proteomes" id="UP000036681">
    <property type="component" value="Unplaced"/>
</dbReference>
<proteinExistence type="predicted"/>
<reference evidence="3" key="1">
    <citation type="submission" date="2017-02" db="UniProtKB">
        <authorList>
            <consortium name="WormBaseParasite"/>
        </authorList>
    </citation>
    <scope>IDENTIFICATION</scope>
</reference>
<evidence type="ECO:0000313" key="3">
    <source>
        <dbReference type="WBParaSite" id="ALUE_0000799901-mRNA-1"/>
    </source>
</evidence>
<evidence type="ECO:0000256" key="1">
    <source>
        <dbReference type="SAM" id="MobiDB-lite"/>
    </source>
</evidence>
<dbReference type="AlphaFoldDB" id="A0A0M3HXF6"/>
<sequence>MKFVKNMSSNYCLLLKHPEINNRRIWVTYIQRSTATISNIRVEDRWGLLFHIRGAHKECYQLRKCAIMLDQDRFKEKRQQENERDNKQEKEREEKPTREKEKKKL</sequence>
<name>A0A0M3HXF6_ASCLU</name>
<organism evidence="2 3">
    <name type="scientific">Ascaris lumbricoides</name>
    <name type="common">Giant roundworm</name>
    <dbReference type="NCBI Taxonomy" id="6252"/>
    <lineage>
        <taxon>Eukaryota</taxon>
        <taxon>Metazoa</taxon>
        <taxon>Ecdysozoa</taxon>
        <taxon>Nematoda</taxon>
        <taxon>Chromadorea</taxon>
        <taxon>Rhabditida</taxon>
        <taxon>Spirurina</taxon>
        <taxon>Ascaridomorpha</taxon>
        <taxon>Ascaridoidea</taxon>
        <taxon>Ascarididae</taxon>
        <taxon>Ascaris</taxon>
    </lineage>
</organism>
<feature type="region of interest" description="Disordered" evidence="1">
    <location>
        <begin position="76"/>
        <end position="105"/>
    </location>
</feature>
<protein>
    <submittedName>
        <fullName evidence="3">Uncharacterized protein</fullName>
    </submittedName>
</protein>
<evidence type="ECO:0000313" key="2">
    <source>
        <dbReference type="Proteomes" id="UP000036681"/>
    </source>
</evidence>
<keyword evidence="2" id="KW-1185">Reference proteome</keyword>